<dbReference type="EMBL" id="JADQDM010000002">
    <property type="protein sequence ID" value="MBF9220614.1"/>
    <property type="molecule type" value="Genomic_DNA"/>
</dbReference>
<evidence type="ECO:0000313" key="1">
    <source>
        <dbReference type="EMBL" id="MBF9220614.1"/>
    </source>
</evidence>
<sequence>MNDNPHPESWQLEYKGENLPLYLALISPLLGWLLLKCITEPGPLRVWQMRHFKVLGAFVWLGLLMNSCDTSHRQEYFSKEQLPPIGTIKPAE</sequence>
<dbReference type="Proteomes" id="UP000618931">
    <property type="component" value="Unassembled WGS sequence"/>
</dbReference>
<comment type="caution">
    <text evidence="1">The sequence shown here is derived from an EMBL/GenBank/DDBJ whole genome shotgun (WGS) entry which is preliminary data.</text>
</comment>
<proteinExistence type="predicted"/>
<name>A0ABS0I0Z1_9BACT</name>
<evidence type="ECO:0000313" key="2">
    <source>
        <dbReference type="Proteomes" id="UP000618931"/>
    </source>
</evidence>
<accession>A0ABS0I0Z1</accession>
<keyword evidence="2" id="KW-1185">Reference proteome</keyword>
<organism evidence="1 2">
    <name type="scientific">Hymenobacter ruricola</name>
    <dbReference type="NCBI Taxonomy" id="2791023"/>
    <lineage>
        <taxon>Bacteria</taxon>
        <taxon>Pseudomonadati</taxon>
        <taxon>Bacteroidota</taxon>
        <taxon>Cytophagia</taxon>
        <taxon>Cytophagales</taxon>
        <taxon>Hymenobacteraceae</taxon>
        <taxon>Hymenobacter</taxon>
    </lineage>
</organism>
<reference evidence="1 2" key="1">
    <citation type="submission" date="2020-11" db="EMBL/GenBank/DDBJ databases">
        <authorList>
            <person name="Kim M.K."/>
        </authorList>
    </citation>
    <scope>NUCLEOTIDE SEQUENCE [LARGE SCALE GENOMIC DNA]</scope>
    <source>
        <strain evidence="1 2">BT662</strain>
    </source>
</reference>
<gene>
    <name evidence="1" type="ORF">I2H31_05810</name>
</gene>
<protein>
    <submittedName>
        <fullName evidence="1">Uncharacterized protein</fullName>
    </submittedName>
</protein>